<dbReference type="OrthoDB" id="2121326at2759"/>
<evidence type="ECO:0000313" key="3">
    <source>
        <dbReference type="Proteomes" id="UP000008141"/>
    </source>
</evidence>
<dbReference type="KEGG" id="cvr:CHLNCDRAFT_13220"/>
<reference evidence="2 3" key="1">
    <citation type="journal article" date="2010" name="Plant Cell">
        <title>The Chlorella variabilis NC64A genome reveals adaptation to photosymbiosis, coevolution with viruses, and cryptic sex.</title>
        <authorList>
            <person name="Blanc G."/>
            <person name="Duncan G."/>
            <person name="Agarkova I."/>
            <person name="Borodovsky M."/>
            <person name="Gurnon J."/>
            <person name="Kuo A."/>
            <person name="Lindquist E."/>
            <person name="Lucas S."/>
            <person name="Pangilinan J."/>
            <person name="Polle J."/>
            <person name="Salamov A."/>
            <person name="Terry A."/>
            <person name="Yamada T."/>
            <person name="Dunigan D.D."/>
            <person name="Grigoriev I.V."/>
            <person name="Claverie J.M."/>
            <person name="Van Etten J.L."/>
        </authorList>
    </citation>
    <scope>NUCLEOTIDE SEQUENCE [LARGE SCALE GENOMIC DNA]</scope>
    <source>
        <strain evidence="2 3">NC64A</strain>
    </source>
</reference>
<dbReference type="GO" id="GO:0016671">
    <property type="term" value="F:oxidoreductase activity, acting on a sulfur group of donors, disulfide as acceptor"/>
    <property type="evidence" value="ECO:0007669"/>
    <property type="project" value="TreeGrafter"/>
</dbReference>
<accession>E1ZIE7</accession>
<dbReference type="PANTHER" id="PTHR47353:SF1">
    <property type="entry name" value="THIOREDOXIN-LIKE PROTEIN HCF164, CHLOROPLASTIC"/>
    <property type="match status" value="1"/>
</dbReference>
<dbReference type="InterPro" id="IPR044241">
    <property type="entry name" value="TxlA/HCF164"/>
</dbReference>
<protein>
    <recommendedName>
        <fullName evidence="1">Thioredoxin domain-containing protein</fullName>
    </recommendedName>
</protein>
<dbReference type="SUPFAM" id="SSF52833">
    <property type="entry name" value="Thioredoxin-like"/>
    <property type="match status" value="1"/>
</dbReference>
<evidence type="ECO:0000259" key="1">
    <source>
        <dbReference type="PROSITE" id="PS51352"/>
    </source>
</evidence>
<dbReference type="FunCoup" id="E1ZIE7">
    <property type="interactions" value="440"/>
</dbReference>
<dbReference type="OMA" id="CKESAPV"/>
<dbReference type="InterPro" id="IPR036249">
    <property type="entry name" value="Thioredoxin-like_sf"/>
</dbReference>
<gene>
    <name evidence="2" type="ORF">CHLNCDRAFT_13220</name>
</gene>
<dbReference type="eggNOG" id="KOG0907">
    <property type="taxonomic scope" value="Eukaryota"/>
</dbReference>
<dbReference type="PROSITE" id="PS51352">
    <property type="entry name" value="THIOREDOXIN_2"/>
    <property type="match status" value="1"/>
</dbReference>
<dbReference type="InParanoid" id="E1ZIE7"/>
<dbReference type="AlphaFoldDB" id="E1ZIE7"/>
<dbReference type="GeneID" id="17353800"/>
<dbReference type="InterPro" id="IPR013766">
    <property type="entry name" value="Thioredoxin_domain"/>
</dbReference>
<dbReference type="Gene3D" id="3.40.30.10">
    <property type="entry name" value="Glutaredoxin"/>
    <property type="match status" value="1"/>
</dbReference>
<dbReference type="GO" id="GO:0009535">
    <property type="term" value="C:chloroplast thylakoid membrane"/>
    <property type="evidence" value="ECO:0007669"/>
    <property type="project" value="TreeGrafter"/>
</dbReference>
<feature type="non-terminal residue" evidence="2">
    <location>
        <position position="1"/>
    </location>
</feature>
<evidence type="ECO:0000313" key="2">
    <source>
        <dbReference type="EMBL" id="EFN54320.1"/>
    </source>
</evidence>
<dbReference type="Proteomes" id="UP000008141">
    <property type="component" value="Unassembled WGS sequence"/>
</dbReference>
<dbReference type="EMBL" id="GL433848">
    <property type="protein sequence ID" value="EFN54320.1"/>
    <property type="molecule type" value="Genomic_DNA"/>
</dbReference>
<proteinExistence type="predicted"/>
<name>E1ZIE7_CHLVA</name>
<dbReference type="Pfam" id="PF00085">
    <property type="entry name" value="Thioredoxin"/>
    <property type="match status" value="1"/>
</dbReference>
<dbReference type="RefSeq" id="XP_005846422.1">
    <property type="nucleotide sequence ID" value="XM_005846360.1"/>
</dbReference>
<sequence>RKGLLAGGAVGLGVGLFLAARLTMGGPSFAALEADAVPLDQALANGRPTVLEFYADWCEVCRELLPATYEAQQAYKGQLNFVALNVENAKWAPELLEYNVKGIPEFVFLDGSGKPVAAAVGKLPREVLAGNTRALAEGAPLPYAR</sequence>
<organism evidence="3">
    <name type="scientific">Chlorella variabilis</name>
    <name type="common">Green alga</name>
    <dbReference type="NCBI Taxonomy" id="554065"/>
    <lineage>
        <taxon>Eukaryota</taxon>
        <taxon>Viridiplantae</taxon>
        <taxon>Chlorophyta</taxon>
        <taxon>core chlorophytes</taxon>
        <taxon>Trebouxiophyceae</taxon>
        <taxon>Chlorellales</taxon>
        <taxon>Chlorellaceae</taxon>
        <taxon>Chlorella clade</taxon>
        <taxon>Chlorella</taxon>
    </lineage>
</organism>
<keyword evidence="3" id="KW-1185">Reference proteome</keyword>
<dbReference type="PANTHER" id="PTHR47353">
    <property type="entry name" value="THIOREDOXIN-LIKE PROTEIN HCF164, CHLOROPLASTIC"/>
    <property type="match status" value="1"/>
</dbReference>
<feature type="domain" description="Thioredoxin" evidence="1">
    <location>
        <begin position="20"/>
        <end position="140"/>
    </location>
</feature>
<dbReference type="STRING" id="554065.E1ZIE7"/>
<dbReference type="GO" id="GO:0010190">
    <property type="term" value="P:cytochrome b6f complex assembly"/>
    <property type="evidence" value="ECO:0007669"/>
    <property type="project" value="TreeGrafter"/>
</dbReference>
<feature type="non-terminal residue" evidence="2">
    <location>
        <position position="145"/>
    </location>
</feature>